<protein>
    <submittedName>
        <fullName evidence="1">Uncharacterized protein</fullName>
    </submittedName>
</protein>
<name>A0A0F9PVM7_9ZZZZ</name>
<comment type="caution">
    <text evidence="1">The sequence shown here is derived from an EMBL/GenBank/DDBJ whole genome shotgun (WGS) entry which is preliminary data.</text>
</comment>
<dbReference type="AlphaFoldDB" id="A0A0F9PVM7"/>
<organism evidence="1">
    <name type="scientific">marine sediment metagenome</name>
    <dbReference type="NCBI Taxonomy" id="412755"/>
    <lineage>
        <taxon>unclassified sequences</taxon>
        <taxon>metagenomes</taxon>
        <taxon>ecological metagenomes</taxon>
    </lineage>
</organism>
<gene>
    <name evidence="1" type="ORF">LCGC14_1090710</name>
</gene>
<sequence>MKRETADTIVRAADADTVVTVPVSSFDVCEKVTVTVEERHNYTDARADIIRNSDLIGIYKEINDGAVPTEEQLAQIVEYVGEHFAPVYHALERLIRDMD</sequence>
<accession>A0A0F9PVM7</accession>
<evidence type="ECO:0000313" key="1">
    <source>
        <dbReference type="EMBL" id="KKN05116.1"/>
    </source>
</evidence>
<reference evidence="1" key="1">
    <citation type="journal article" date="2015" name="Nature">
        <title>Complex archaea that bridge the gap between prokaryotes and eukaryotes.</title>
        <authorList>
            <person name="Spang A."/>
            <person name="Saw J.H."/>
            <person name="Jorgensen S.L."/>
            <person name="Zaremba-Niedzwiedzka K."/>
            <person name="Martijn J."/>
            <person name="Lind A.E."/>
            <person name="van Eijk R."/>
            <person name="Schleper C."/>
            <person name="Guy L."/>
            <person name="Ettema T.J."/>
        </authorList>
    </citation>
    <scope>NUCLEOTIDE SEQUENCE</scope>
</reference>
<proteinExistence type="predicted"/>
<dbReference type="EMBL" id="LAZR01004841">
    <property type="protein sequence ID" value="KKN05116.1"/>
    <property type="molecule type" value="Genomic_DNA"/>
</dbReference>